<gene>
    <name evidence="1" type="ORF">C8J48_0926</name>
</gene>
<dbReference type="Proteomes" id="UP000241639">
    <property type="component" value="Unassembled WGS sequence"/>
</dbReference>
<accession>A0A2T4Z8W7</accession>
<dbReference type="OrthoDB" id="2969567at2"/>
<dbReference type="Pfam" id="PF24704">
    <property type="entry name" value="DUF7667"/>
    <property type="match status" value="1"/>
</dbReference>
<proteinExistence type="predicted"/>
<comment type="caution">
    <text evidence="1">The sequence shown here is derived from an EMBL/GenBank/DDBJ whole genome shotgun (WGS) entry which is preliminary data.</text>
</comment>
<keyword evidence="2" id="KW-1185">Reference proteome</keyword>
<organism evidence="1 2">
    <name type="scientific">Desmospora activa DSM 45169</name>
    <dbReference type="NCBI Taxonomy" id="1121389"/>
    <lineage>
        <taxon>Bacteria</taxon>
        <taxon>Bacillati</taxon>
        <taxon>Bacillota</taxon>
        <taxon>Bacilli</taxon>
        <taxon>Bacillales</taxon>
        <taxon>Thermoactinomycetaceae</taxon>
        <taxon>Desmospora</taxon>
    </lineage>
</organism>
<dbReference type="RefSeq" id="WP_107725159.1">
    <property type="nucleotide sequence ID" value="NZ_PZZP01000001.1"/>
</dbReference>
<sequence>MWAVHQRMAELWTIQQRQGLSPEQITEMAHCLKVNVQRAWRIAFLMECSYLAHTTNDVEWQFEICAELEKLGETTPR</sequence>
<dbReference type="InterPro" id="IPR056084">
    <property type="entry name" value="DUF7667"/>
</dbReference>
<reference evidence="1 2" key="1">
    <citation type="submission" date="2018-04" db="EMBL/GenBank/DDBJ databases">
        <title>Genomic Encyclopedia of Archaeal and Bacterial Type Strains, Phase II (KMG-II): from individual species to whole genera.</title>
        <authorList>
            <person name="Goeker M."/>
        </authorList>
    </citation>
    <scope>NUCLEOTIDE SEQUENCE [LARGE SCALE GENOMIC DNA]</scope>
    <source>
        <strain evidence="1 2">DSM 45169</strain>
    </source>
</reference>
<evidence type="ECO:0000313" key="1">
    <source>
        <dbReference type="EMBL" id="PTM58344.1"/>
    </source>
</evidence>
<dbReference type="AlphaFoldDB" id="A0A2T4Z8W7"/>
<name>A0A2T4Z8W7_9BACL</name>
<evidence type="ECO:0000313" key="2">
    <source>
        <dbReference type="Proteomes" id="UP000241639"/>
    </source>
</evidence>
<protein>
    <submittedName>
        <fullName evidence="1">Uncharacterized protein</fullName>
    </submittedName>
</protein>
<dbReference type="EMBL" id="PZZP01000001">
    <property type="protein sequence ID" value="PTM58344.1"/>
    <property type="molecule type" value="Genomic_DNA"/>
</dbReference>